<dbReference type="RefSeq" id="WP_077101005.1">
    <property type="nucleotide sequence ID" value="NZ_LT717701.1"/>
</dbReference>
<sequence>MLDTSDRLHAGIDFGVPGRVAAALWALGVLAGVLALLTGHAGLAIAGLVLAVASPWFGLAYVSHNHRRPDESAWAASSAPVVSGPISLRS</sequence>
<keyword evidence="1" id="KW-1133">Transmembrane helix</keyword>
<protein>
    <recommendedName>
        <fullName evidence="4">Transmembrane protein</fullName>
    </recommendedName>
</protein>
<evidence type="ECO:0000313" key="2">
    <source>
        <dbReference type="EMBL" id="SPM30108.1"/>
    </source>
</evidence>
<evidence type="ECO:0000256" key="1">
    <source>
        <dbReference type="SAM" id="Phobius"/>
    </source>
</evidence>
<dbReference type="STRING" id="1841859.GCA_900157385_03610"/>
<feature type="transmembrane region" description="Helical" evidence="1">
    <location>
        <begin position="43"/>
        <end position="62"/>
    </location>
</feature>
<dbReference type="Proteomes" id="UP000241595">
    <property type="component" value="Unassembled WGS sequence"/>
</dbReference>
<accession>A0A2U3NF18</accession>
<dbReference type="EMBL" id="FTRV01000015">
    <property type="protein sequence ID" value="SPM30108.1"/>
    <property type="molecule type" value="Genomic_DNA"/>
</dbReference>
<feature type="transmembrane region" description="Helical" evidence="1">
    <location>
        <begin position="20"/>
        <end position="37"/>
    </location>
</feature>
<name>A0A2U3NF18_9MYCO</name>
<gene>
    <name evidence="2" type="ORF">MTAB308_3609</name>
</gene>
<keyword evidence="1" id="KW-0472">Membrane</keyword>
<evidence type="ECO:0008006" key="4">
    <source>
        <dbReference type="Google" id="ProtNLM"/>
    </source>
</evidence>
<evidence type="ECO:0000313" key="3">
    <source>
        <dbReference type="Proteomes" id="UP000241595"/>
    </source>
</evidence>
<proteinExistence type="predicted"/>
<keyword evidence="3" id="KW-1185">Reference proteome</keyword>
<reference evidence="2 3" key="1">
    <citation type="submission" date="2017-01" db="EMBL/GenBank/DDBJ databases">
        <authorList>
            <consortium name="Urmite Genomes"/>
        </authorList>
    </citation>
    <scope>NUCLEOTIDE SEQUENCE [LARGE SCALE GENOMIC DNA]</scope>
    <source>
        <strain evidence="2 3">AB308</strain>
    </source>
</reference>
<keyword evidence="1" id="KW-0812">Transmembrane</keyword>
<organism evidence="2 3">
    <name type="scientific">Mycobacterium terramassiliense</name>
    <dbReference type="NCBI Taxonomy" id="1841859"/>
    <lineage>
        <taxon>Bacteria</taxon>
        <taxon>Bacillati</taxon>
        <taxon>Actinomycetota</taxon>
        <taxon>Actinomycetes</taxon>
        <taxon>Mycobacteriales</taxon>
        <taxon>Mycobacteriaceae</taxon>
        <taxon>Mycobacterium</taxon>
    </lineage>
</organism>
<dbReference type="AlphaFoldDB" id="A0A2U3NF18"/>